<evidence type="ECO:0000313" key="2">
    <source>
        <dbReference type="Proteomes" id="UP000823486"/>
    </source>
</evidence>
<reference evidence="1 2" key="1">
    <citation type="submission" date="2021-01" db="EMBL/GenBank/DDBJ databases">
        <title>Genomic Encyclopedia of Type Strains, Phase IV (KMG-IV): sequencing the most valuable type-strain genomes for metagenomic binning, comparative biology and taxonomic classification.</title>
        <authorList>
            <person name="Goeker M."/>
        </authorList>
    </citation>
    <scope>NUCLEOTIDE SEQUENCE [LARGE SCALE GENOMIC DNA]</scope>
    <source>
        <strain evidence="1 2">DSM 105482</strain>
    </source>
</reference>
<comment type="caution">
    <text evidence="1">The sequence shown here is derived from an EMBL/GenBank/DDBJ whole genome shotgun (WGS) entry which is preliminary data.</text>
</comment>
<sequence>MLMPRDKQTFLMYFKVICGKQISIMEILVTIHIPHMLYLARRNICPENESSAKEKIFFIGCLGR</sequence>
<evidence type="ECO:0000313" key="1">
    <source>
        <dbReference type="EMBL" id="MBM7692806.1"/>
    </source>
</evidence>
<dbReference type="Proteomes" id="UP000823486">
    <property type="component" value="Unassembled WGS sequence"/>
</dbReference>
<dbReference type="EMBL" id="JAFBFI010000008">
    <property type="protein sequence ID" value="MBM7692806.1"/>
    <property type="molecule type" value="Genomic_DNA"/>
</dbReference>
<gene>
    <name evidence="1" type="ORF">JOC77_002237</name>
</gene>
<accession>A0ABS2QI04</accession>
<protein>
    <submittedName>
        <fullName evidence="1">Uncharacterized protein</fullName>
    </submittedName>
</protein>
<name>A0ABS2QI04_9BACI</name>
<organism evidence="1 2">
    <name type="scientific">Peribacillus deserti</name>
    <dbReference type="NCBI Taxonomy" id="673318"/>
    <lineage>
        <taxon>Bacteria</taxon>
        <taxon>Bacillati</taxon>
        <taxon>Bacillota</taxon>
        <taxon>Bacilli</taxon>
        <taxon>Bacillales</taxon>
        <taxon>Bacillaceae</taxon>
        <taxon>Peribacillus</taxon>
    </lineage>
</organism>
<keyword evidence="2" id="KW-1185">Reference proteome</keyword>
<proteinExistence type="predicted"/>